<sequence length="92" mass="10251">RNFLKAGELTLASYDWTDIASGTGYSTYYGIDLEDASTVLIESSILDSLTGSTNYAFPDAMALRGEFNFDVTFNLPRYVKGELLVSETYYAY</sequence>
<dbReference type="AlphaFoldDB" id="X1A6T2"/>
<organism evidence="1">
    <name type="scientific">marine sediment metagenome</name>
    <dbReference type="NCBI Taxonomy" id="412755"/>
    <lineage>
        <taxon>unclassified sequences</taxon>
        <taxon>metagenomes</taxon>
        <taxon>ecological metagenomes</taxon>
    </lineage>
</organism>
<comment type="caution">
    <text evidence="1">The sequence shown here is derived from an EMBL/GenBank/DDBJ whole genome shotgun (WGS) entry which is preliminary data.</text>
</comment>
<feature type="non-terminal residue" evidence="1">
    <location>
        <position position="92"/>
    </location>
</feature>
<feature type="non-terminal residue" evidence="1">
    <location>
        <position position="1"/>
    </location>
</feature>
<protein>
    <submittedName>
        <fullName evidence="1">Uncharacterized protein</fullName>
    </submittedName>
</protein>
<dbReference type="EMBL" id="BART01014859">
    <property type="protein sequence ID" value="GAG77875.1"/>
    <property type="molecule type" value="Genomic_DNA"/>
</dbReference>
<accession>X1A6T2</accession>
<proteinExistence type="predicted"/>
<name>X1A6T2_9ZZZZ</name>
<evidence type="ECO:0000313" key="1">
    <source>
        <dbReference type="EMBL" id="GAG77875.1"/>
    </source>
</evidence>
<reference evidence="1" key="1">
    <citation type="journal article" date="2014" name="Front. Microbiol.">
        <title>High frequency of phylogenetically diverse reductive dehalogenase-homologous genes in deep subseafloor sedimentary metagenomes.</title>
        <authorList>
            <person name="Kawai M."/>
            <person name="Futagami T."/>
            <person name="Toyoda A."/>
            <person name="Takaki Y."/>
            <person name="Nishi S."/>
            <person name="Hori S."/>
            <person name="Arai W."/>
            <person name="Tsubouchi T."/>
            <person name="Morono Y."/>
            <person name="Uchiyama I."/>
            <person name="Ito T."/>
            <person name="Fujiyama A."/>
            <person name="Inagaki F."/>
            <person name="Takami H."/>
        </authorList>
    </citation>
    <scope>NUCLEOTIDE SEQUENCE</scope>
    <source>
        <strain evidence="1">Expedition CK06-06</strain>
    </source>
</reference>
<gene>
    <name evidence="1" type="ORF">S01H4_29261</name>
</gene>